<evidence type="ECO:0000313" key="4">
    <source>
        <dbReference type="Proteomes" id="UP000177419"/>
    </source>
</evidence>
<keyword evidence="2" id="KW-0472">Membrane</keyword>
<name>A0A1F8EYS0_9BACT</name>
<sequence>MSGHLKLYLIVLIVAVAAIFGFLQWQKYKTAQTPVEKPAGIGSDLYQKTGNPAENLPAINPLDNKPDVNPLSEANPFSDIKTNPFK</sequence>
<keyword evidence="2" id="KW-1133">Transmembrane helix</keyword>
<comment type="caution">
    <text evidence="3">The sequence shown here is derived from an EMBL/GenBank/DDBJ whole genome shotgun (WGS) entry which is preliminary data.</text>
</comment>
<protein>
    <submittedName>
        <fullName evidence="3">Uncharacterized protein</fullName>
    </submittedName>
</protein>
<keyword evidence="2" id="KW-0812">Transmembrane</keyword>
<gene>
    <name evidence="3" type="ORF">A2746_01550</name>
</gene>
<reference evidence="3 4" key="1">
    <citation type="journal article" date="2016" name="Nat. Commun.">
        <title>Thousands of microbial genomes shed light on interconnected biogeochemical processes in an aquifer system.</title>
        <authorList>
            <person name="Anantharaman K."/>
            <person name="Brown C.T."/>
            <person name="Hug L.A."/>
            <person name="Sharon I."/>
            <person name="Castelle C.J."/>
            <person name="Probst A.J."/>
            <person name="Thomas B.C."/>
            <person name="Singh A."/>
            <person name="Wilkins M.J."/>
            <person name="Karaoz U."/>
            <person name="Brodie E.L."/>
            <person name="Williams K.H."/>
            <person name="Hubbard S.S."/>
            <person name="Banfield J.F."/>
        </authorList>
    </citation>
    <scope>NUCLEOTIDE SEQUENCE [LARGE SCALE GENOMIC DNA]</scope>
</reference>
<evidence type="ECO:0000313" key="3">
    <source>
        <dbReference type="EMBL" id="OGN06013.1"/>
    </source>
</evidence>
<evidence type="ECO:0000256" key="2">
    <source>
        <dbReference type="SAM" id="Phobius"/>
    </source>
</evidence>
<feature type="transmembrane region" description="Helical" evidence="2">
    <location>
        <begin position="7"/>
        <end position="25"/>
    </location>
</feature>
<accession>A0A1F8EYS0</accession>
<feature type="region of interest" description="Disordered" evidence="1">
    <location>
        <begin position="36"/>
        <end position="86"/>
    </location>
</feature>
<evidence type="ECO:0000256" key="1">
    <source>
        <dbReference type="SAM" id="MobiDB-lite"/>
    </source>
</evidence>
<dbReference type="Proteomes" id="UP000177419">
    <property type="component" value="Unassembled WGS sequence"/>
</dbReference>
<proteinExistence type="predicted"/>
<dbReference type="AlphaFoldDB" id="A0A1F8EYS0"/>
<dbReference type="EMBL" id="MGJJ01000001">
    <property type="protein sequence ID" value="OGN06013.1"/>
    <property type="molecule type" value="Genomic_DNA"/>
</dbReference>
<organism evidence="3 4">
    <name type="scientific">Candidatus Yanofskybacteria bacterium RIFCSPHIGHO2_01_FULL_44_22</name>
    <dbReference type="NCBI Taxonomy" id="1802669"/>
    <lineage>
        <taxon>Bacteria</taxon>
        <taxon>Candidatus Yanofskyibacteriota</taxon>
    </lineage>
</organism>